<gene>
    <name evidence="1" type="ORF">NE237_024701</name>
</gene>
<dbReference type="Proteomes" id="UP001141806">
    <property type="component" value="Unassembled WGS sequence"/>
</dbReference>
<organism evidence="1 2">
    <name type="scientific">Protea cynaroides</name>
    <dbReference type="NCBI Taxonomy" id="273540"/>
    <lineage>
        <taxon>Eukaryota</taxon>
        <taxon>Viridiplantae</taxon>
        <taxon>Streptophyta</taxon>
        <taxon>Embryophyta</taxon>
        <taxon>Tracheophyta</taxon>
        <taxon>Spermatophyta</taxon>
        <taxon>Magnoliopsida</taxon>
        <taxon>Proteales</taxon>
        <taxon>Proteaceae</taxon>
        <taxon>Protea</taxon>
    </lineage>
</organism>
<dbReference type="OrthoDB" id="1915989at2759"/>
<dbReference type="PANTHER" id="PTHR35696">
    <property type="entry name" value="ELECTRON CARRIER/IRON ION-BINDING PROTEIN"/>
    <property type="match status" value="1"/>
</dbReference>
<keyword evidence="2" id="KW-1185">Reference proteome</keyword>
<evidence type="ECO:0000313" key="1">
    <source>
        <dbReference type="EMBL" id="KAJ4957590.1"/>
    </source>
</evidence>
<name>A0A9Q0K0N6_9MAGN</name>
<dbReference type="AlphaFoldDB" id="A0A9Q0K0N6"/>
<dbReference type="PANTHER" id="PTHR35696:SF1">
    <property type="entry name" value="ELECTRON CARRIER_IRON ION-BINDING PROTEIN"/>
    <property type="match status" value="1"/>
</dbReference>
<dbReference type="EMBL" id="JAMYWD010000010">
    <property type="protein sequence ID" value="KAJ4957590.1"/>
    <property type="molecule type" value="Genomic_DNA"/>
</dbReference>
<comment type="caution">
    <text evidence="1">The sequence shown here is derived from an EMBL/GenBank/DDBJ whole genome shotgun (WGS) entry which is preliminary data.</text>
</comment>
<proteinExistence type="predicted"/>
<sequence>MLLALEPTADMLLALVPTSTCGEGNTQRMISGLKMSLNSNQWRKDAFREKIGELVDGGLKKLLKSECGYKGEQVSVDDLDKQEWRSSKRTKDWQTERGSKVNDLIDKLNKAQNEEDLKSCLVMKSKLFNQPEKANPTRRKEVEISKEKNAEDITPPKLISDYALPRLYMEVKINQETFCSVGIHFSSFNQI</sequence>
<accession>A0A9Q0K0N6</accession>
<evidence type="ECO:0000313" key="2">
    <source>
        <dbReference type="Proteomes" id="UP001141806"/>
    </source>
</evidence>
<reference evidence="1" key="1">
    <citation type="journal article" date="2023" name="Plant J.">
        <title>The genome of the king protea, Protea cynaroides.</title>
        <authorList>
            <person name="Chang J."/>
            <person name="Duong T.A."/>
            <person name="Schoeman C."/>
            <person name="Ma X."/>
            <person name="Roodt D."/>
            <person name="Barker N."/>
            <person name="Li Z."/>
            <person name="Van de Peer Y."/>
            <person name="Mizrachi E."/>
        </authorList>
    </citation>
    <scope>NUCLEOTIDE SEQUENCE</scope>
    <source>
        <tissue evidence="1">Young leaves</tissue>
    </source>
</reference>
<protein>
    <submittedName>
        <fullName evidence="1">Uncharacterized protein</fullName>
    </submittedName>
</protein>